<dbReference type="AlphaFoldDB" id="A0A6V7XSM5"/>
<protein>
    <submittedName>
        <fullName evidence="1">Uncharacterized protein</fullName>
    </submittedName>
</protein>
<gene>
    <name evidence="1" type="ORF">MENT_LOCUS55907</name>
</gene>
<sequence length="404" mass="48685">MSEDQKIIEHEGVKYFKEEGQWYWSIGTEWYHTLPIAEDKVPADIKTKKPKVNLQPEILLDIFKILNFVQLLAVQQTSFYFKNFIDKYGKELALNKFNKLEFRPTYEYKWCNGDFVKIEPELNFIEINPHLYDFELSKQLEEKWLRGIEKSIPTFLRHWYEDIDIVVCELEQNYDMKKELYYIQLPNFPKNIEEMKIVRYVFQLLFNCTFKFFKIHLLLINPQMIQLLFDENETNMPLQIHSQKTEKISLWYEIDCLNFIWNHLISNQIIIYVSFTHEEDIMDVYSKILANGGNKFLNVTYECLNSLFYFYIIKHIETSEDISKMVKRIKFVDMYGPLIRENNIKIKFEEYAKPIKFQLSNKYNPKIKFSVTIKKSEEQDESYYEYPNGDVDGPIVDAVIKRIN</sequence>
<dbReference type="Proteomes" id="UP000580250">
    <property type="component" value="Unassembled WGS sequence"/>
</dbReference>
<evidence type="ECO:0000313" key="2">
    <source>
        <dbReference type="Proteomes" id="UP000580250"/>
    </source>
</evidence>
<proteinExistence type="predicted"/>
<name>A0A6V7XSM5_MELEN</name>
<dbReference type="EMBL" id="CAJEWN010002165">
    <property type="protein sequence ID" value="CAD2202283.1"/>
    <property type="molecule type" value="Genomic_DNA"/>
</dbReference>
<accession>A0A6V7XSM5</accession>
<comment type="caution">
    <text evidence="1">The sequence shown here is derived from an EMBL/GenBank/DDBJ whole genome shotgun (WGS) entry which is preliminary data.</text>
</comment>
<reference evidence="1 2" key="1">
    <citation type="submission" date="2020-08" db="EMBL/GenBank/DDBJ databases">
        <authorList>
            <person name="Koutsovoulos G."/>
            <person name="Danchin GJ E."/>
        </authorList>
    </citation>
    <scope>NUCLEOTIDE SEQUENCE [LARGE SCALE GENOMIC DNA]</scope>
</reference>
<organism evidence="1 2">
    <name type="scientific">Meloidogyne enterolobii</name>
    <name type="common">Root-knot nematode worm</name>
    <name type="synonym">Meloidogyne mayaguensis</name>
    <dbReference type="NCBI Taxonomy" id="390850"/>
    <lineage>
        <taxon>Eukaryota</taxon>
        <taxon>Metazoa</taxon>
        <taxon>Ecdysozoa</taxon>
        <taxon>Nematoda</taxon>
        <taxon>Chromadorea</taxon>
        <taxon>Rhabditida</taxon>
        <taxon>Tylenchina</taxon>
        <taxon>Tylenchomorpha</taxon>
        <taxon>Tylenchoidea</taxon>
        <taxon>Meloidogynidae</taxon>
        <taxon>Meloidogyninae</taxon>
        <taxon>Meloidogyne</taxon>
    </lineage>
</organism>
<evidence type="ECO:0000313" key="1">
    <source>
        <dbReference type="EMBL" id="CAD2202283.1"/>
    </source>
</evidence>